<proteinExistence type="predicted"/>
<feature type="compositionally biased region" description="Pro residues" evidence="1">
    <location>
        <begin position="172"/>
        <end position="200"/>
    </location>
</feature>
<feature type="compositionally biased region" description="Low complexity" evidence="1">
    <location>
        <begin position="83"/>
        <end position="94"/>
    </location>
</feature>
<feature type="compositionally biased region" description="Low complexity" evidence="1">
    <location>
        <begin position="108"/>
        <end position="124"/>
    </location>
</feature>
<dbReference type="AlphaFoldDB" id="A0A433PBZ2"/>
<evidence type="ECO:0000313" key="3">
    <source>
        <dbReference type="Proteomes" id="UP000274822"/>
    </source>
</evidence>
<dbReference type="EMBL" id="RBNJ01026181">
    <property type="protein sequence ID" value="RUS15045.1"/>
    <property type="molecule type" value="Genomic_DNA"/>
</dbReference>
<dbReference type="Proteomes" id="UP000274822">
    <property type="component" value="Unassembled WGS sequence"/>
</dbReference>
<sequence length="296" mass="32438">MRAYITKTTSMSELSTDTPVPVINLPSGLSSRRSSTITGTEALDALSMRLTEMNFAGPPKIFQNLHSARFEVIASPDFSVPGTPTNFTTDDNTPCSTSLPRPQPSKPTTATTITTTTTTTTTAINSTLAVLTPTPPPPRPQARRGPARHPRPSPRRLPATRPSTPISTRPPTHLPPALAPPQPHTTPPPYPARLPRPQHLPHPTRLPRSPPPAAERVSTTIRARPHRRPVRPRWERAPRRRSSSSRNQNITIITTRRTTTTSRSGTLSLEILRSCLGSRPLARIIRSTTITMGLRE</sequence>
<accession>A0A433PBZ2</accession>
<feature type="compositionally biased region" description="Basic residues" evidence="1">
    <location>
        <begin position="141"/>
        <end position="154"/>
    </location>
</feature>
<keyword evidence="3" id="KW-1185">Reference proteome</keyword>
<comment type="caution">
    <text evidence="2">The sequence shown here is derived from an EMBL/GenBank/DDBJ whole genome shotgun (WGS) entry which is preliminary data.</text>
</comment>
<gene>
    <name evidence="2" type="ORF">BC938DRAFT_477109</name>
</gene>
<evidence type="ECO:0000256" key="1">
    <source>
        <dbReference type="SAM" id="MobiDB-lite"/>
    </source>
</evidence>
<protein>
    <submittedName>
        <fullName evidence="2">Uncharacterized protein</fullName>
    </submittedName>
</protein>
<reference evidence="2 3" key="1">
    <citation type="journal article" date="2018" name="New Phytol.">
        <title>Phylogenomics of Endogonaceae and evolution of mycorrhizas within Mucoromycota.</title>
        <authorList>
            <person name="Chang Y."/>
            <person name="Desiro A."/>
            <person name="Na H."/>
            <person name="Sandor L."/>
            <person name="Lipzen A."/>
            <person name="Clum A."/>
            <person name="Barry K."/>
            <person name="Grigoriev I.V."/>
            <person name="Martin F.M."/>
            <person name="Stajich J.E."/>
            <person name="Smith M.E."/>
            <person name="Bonito G."/>
            <person name="Spatafora J.W."/>
        </authorList>
    </citation>
    <scope>NUCLEOTIDE SEQUENCE [LARGE SCALE GENOMIC DNA]</scope>
    <source>
        <strain evidence="2 3">AD002</strain>
    </source>
</reference>
<feature type="compositionally biased region" description="Low complexity" evidence="1">
    <location>
        <begin position="156"/>
        <end position="171"/>
    </location>
</feature>
<name>A0A433PBZ2_9FUNG</name>
<evidence type="ECO:0000313" key="2">
    <source>
        <dbReference type="EMBL" id="RUS15045.1"/>
    </source>
</evidence>
<organism evidence="2 3">
    <name type="scientific">Jimgerdemannia flammicorona</name>
    <dbReference type="NCBI Taxonomy" id="994334"/>
    <lineage>
        <taxon>Eukaryota</taxon>
        <taxon>Fungi</taxon>
        <taxon>Fungi incertae sedis</taxon>
        <taxon>Mucoromycota</taxon>
        <taxon>Mucoromycotina</taxon>
        <taxon>Endogonomycetes</taxon>
        <taxon>Endogonales</taxon>
        <taxon>Endogonaceae</taxon>
        <taxon>Jimgerdemannia</taxon>
    </lineage>
</organism>
<feature type="region of interest" description="Disordered" evidence="1">
    <location>
        <begin position="80"/>
        <end position="246"/>
    </location>
</feature>